<dbReference type="GO" id="GO:0016491">
    <property type="term" value="F:oxidoreductase activity"/>
    <property type="evidence" value="ECO:0007669"/>
    <property type="project" value="UniProtKB-KW"/>
</dbReference>
<dbReference type="InterPro" id="IPR023753">
    <property type="entry name" value="FAD/NAD-binding_dom"/>
</dbReference>
<proteinExistence type="inferred from homology"/>
<dbReference type="EMBL" id="MU857691">
    <property type="protein sequence ID" value="KAK4245778.1"/>
    <property type="molecule type" value="Genomic_DNA"/>
</dbReference>
<feature type="binding site" evidence="9">
    <location>
        <position position="126"/>
    </location>
    <ligand>
        <name>FAD</name>
        <dbReference type="ChEBI" id="CHEBI:57692"/>
    </ligand>
</feature>
<dbReference type="SUPFAM" id="SSF51971">
    <property type="entry name" value="Nucleotide-binding domain"/>
    <property type="match status" value="1"/>
</dbReference>
<protein>
    <recommendedName>
        <fullName evidence="8">NADPH:adrenodoxin oxidoreductase, mitochondrial</fullName>
        <ecNumber evidence="8">1.18.1.6</ecNumber>
    </recommendedName>
</protein>
<dbReference type="EC" id="1.18.1.6" evidence="8"/>
<evidence type="ECO:0000256" key="8">
    <source>
        <dbReference type="PIRNR" id="PIRNR000362"/>
    </source>
</evidence>
<comment type="cofactor">
    <cofactor evidence="1 8 9">
        <name>FAD</name>
        <dbReference type="ChEBI" id="CHEBI:57692"/>
    </cofactor>
</comment>
<evidence type="ECO:0000256" key="10">
    <source>
        <dbReference type="PIRSR" id="PIRSR000362-2"/>
    </source>
</evidence>
<feature type="binding site" evidence="10">
    <location>
        <position position="262"/>
    </location>
    <ligand>
        <name>NADP(+)</name>
        <dbReference type="ChEBI" id="CHEBI:58349"/>
    </ligand>
</feature>
<evidence type="ECO:0000259" key="11">
    <source>
        <dbReference type="Pfam" id="PF07992"/>
    </source>
</evidence>
<feature type="binding site" evidence="9">
    <location>
        <position position="61"/>
    </location>
    <ligand>
        <name>FAD</name>
        <dbReference type="ChEBI" id="CHEBI:57692"/>
    </ligand>
</feature>
<evidence type="ECO:0000256" key="6">
    <source>
        <dbReference type="ARBA" id="ARBA00023002"/>
    </source>
</evidence>
<keyword evidence="13" id="KW-1185">Reference proteome</keyword>
<reference evidence="12" key="1">
    <citation type="journal article" date="2023" name="Mol. Phylogenet. Evol.">
        <title>Genome-scale phylogeny and comparative genomics of the fungal order Sordariales.</title>
        <authorList>
            <person name="Hensen N."/>
            <person name="Bonometti L."/>
            <person name="Westerberg I."/>
            <person name="Brannstrom I.O."/>
            <person name="Guillou S."/>
            <person name="Cros-Aarteil S."/>
            <person name="Calhoun S."/>
            <person name="Haridas S."/>
            <person name="Kuo A."/>
            <person name="Mondo S."/>
            <person name="Pangilinan J."/>
            <person name="Riley R."/>
            <person name="LaButti K."/>
            <person name="Andreopoulos B."/>
            <person name="Lipzen A."/>
            <person name="Chen C."/>
            <person name="Yan M."/>
            <person name="Daum C."/>
            <person name="Ng V."/>
            <person name="Clum A."/>
            <person name="Steindorff A."/>
            <person name="Ohm R.A."/>
            <person name="Martin F."/>
            <person name="Silar P."/>
            <person name="Natvig D.O."/>
            <person name="Lalanne C."/>
            <person name="Gautier V."/>
            <person name="Ament-Velasquez S.L."/>
            <person name="Kruys A."/>
            <person name="Hutchinson M.I."/>
            <person name="Powell A.J."/>
            <person name="Barry K."/>
            <person name="Miller A.N."/>
            <person name="Grigoriev I.V."/>
            <person name="Debuchy R."/>
            <person name="Gladieux P."/>
            <person name="Hiltunen Thoren M."/>
            <person name="Johannesson H."/>
        </authorList>
    </citation>
    <scope>NUCLEOTIDE SEQUENCE</scope>
    <source>
        <strain evidence="12">CBS 359.72</strain>
    </source>
</reference>
<dbReference type="InterPro" id="IPR036188">
    <property type="entry name" value="FAD/NAD-bd_sf"/>
</dbReference>
<keyword evidence="8" id="KW-0496">Mitochondrion</keyword>
<dbReference type="InterPro" id="IPR021163">
    <property type="entry name" value="Ferredox_Rdtase_adrenod"/>
</dbReference>
<organism evidence="12 13">
    <name type="scientific">Corynascus novoguineensis</name>
    <dbReference type="NCBI Taxonomy" id="1126955"/>
    <lineage>
        <taxon>Eukaryota</taxon>
        <taxon>Fungi</taxon>
        <taxon>Dikarya</taxon>
        <taxon>Ascomycota</taxon>
        <taxon>Pezizomycotina</taxon>
        <taxon>Sordariomycetes</taxon>
        <taxon>Sordariomycetidae</taxon>
        <taxon>Sordariales</taxon>
        <taxon>Chaetomiaceae</taxon>
        <taxon>Corynascus</taxon>
    </lineage>
</organism>
<dbReference type="PRINTS" id="PR00419">
    <property type="entry name" value="ADXRDTASE"/>
</dbReference>
<comment type="caution">
    <text evidence="12">The sequence shown here is derived from an EMBL/GenBank/DDBJ whole genome shotgun (WGS) entry which is preliminary data.</text>
</comment>
<feature type="binding site" evidence="9">
    <location>
        <position position="437"/>
    </location>
    <ligand>
        <name>FAD</name>
        <dbReference type="ChEBI" id="CHEBI:57692"/>
    </ligand>
</feature>
<keyword evidence="3 8" id="KW-0285">Flavoprotein</keyword>
<evidence type="ECO:0000256" key="2">
    <source>
        <dbReference type="ARBA" id="ARBA00008312"/>
    </source>
</evidence>
<sequence length="551" mass="59981">MVLVRFAWARPCVPWRSLNASFSVFTFRSLSTTQSIQSDSSVPAARDGRQFRLAVIGSGPAGFYTAYRAMSKIPDAKVDMYEALPVPFGLVRFGVAPDHPEVKNCQEKFEEVASSPNFTFIGNVSIGTKSDHPDGATVPLASILRHYNAVVFSYGAAKDRKLGIPGEDLKGVYSARQFVGWYNGLPEHANLAPDLTQGEEAVIIGQGNVALDVARMLLEDVDVLRKSDIAEHAIETLSKSKVKRVHIVGRRGPMQAAFTIKEIRELMRLPSVAFHPIDKSLIPPDLKSLPRAPRRLMDILLKGSPTPPSDASNQKSWSLDFLLSPTAFLSSSTDPDHLATTQFARTTLTPSPFDPNAYALPSPPSSSSTTTLPSAITFRSIGYRSTPLPEFAPLGIPFNDRWGVISNDGRGRVRHEERGADAAMAMGAFPGLYCAGWVKRGPTGVIASTMEDAFSTADAIAEDWATRATSGRVVPFLNDDRAPGEVRGWEGVRAEAFTSSSSSRGGAVEKARVVDWEGWKKIDAAERERGRRVGKEREKFTSTQDMLAVLG</sequence>
<accession>A0AAN7HLH2</accession>
<name>A0AAN7HLH2_9PEZI</name>
<feature type="binding site" evidence="10">
    <location>
        <begin position="250"/>
        <end position="251"/>
    </location>
    <ligand>
        <name>NADP(+)</name>
        <dbReference type="ChEBI" id="CHEBI:58349"/>
    </ligand>
</feature>
<evidence type="ECO:0000256" key="4">
    <source>
        <dbReference type="ARBA" id="ARBA00022827"/>
    </source>
</evidence>
<gene>
    <name evidence="12" type="ORF">C7999DRAFT_42740</name>
</gene>
<dbReference type="Pfam" id="PF07992">
    <property type="entry name" value="Pyr_redox_2"/>
    <property type="match status" value="1"/>
</dbReference>
<dbReference type="InterPro" id="IPR055275">
    <property type="entry name" value="Ferredox_Rdtase"/>
</dbReference>
<keyword evidence="6 8" id="KW-0560">Oxidoreductase</keyword>
<keyword evidence="4 8" id="KW-0274">FAD</keyword>
<dbReference type="Gene3D" id="3.40.50.720">
    <property type="entry name" value="NAD(P)-binding Rossmann-like Domain"/>
    <property type="match status" value="1"/>
</dbReference>
<evidence type="ECO:0000313" key="13">
    <source>
        <dbReference type="Proteomes" id="UP001303647"/>
    </source>
</evidence>
<dbReference type="Proteomes" id="UP001303647">
    <property type="component" value="Unassembled WGS sequence"/>
</dbReference>
<feature type="binding site" evidence="9">
    <location>
        <position position="90"/>
    </location>
    <ligand>
        <name>FAD</name>
        <dbReference type="ChEBI" id="CHEBI:57692"/>
    </ligand>
</feature>
<feature type="binding site" evidence="10">
    <location>
        <begin position="206"/>
        <end position="209"/>
    </location>
    <ligand>
        <name>NADP(+)</name>
        <dbReference type="ChEBI" id="CHEBI:58349"/>
    </ligand>
</feature>
<evidence type="ECO:0000256" key="3">
    <source>
        <dbReference type="ARBA" id="ARBA00022630"/>
    </source>
</evidence>
<evidence type="ECO:0000256" key="7">
    <source>
        <dbReference type="ARBA" id="ARBA00048933"/>
    </source>
</evidence>
<evidence type="ECO:0000256" key="1">
    <source>
        <dbReference type="ARBA" id="ARBA00001974"/>
    </source>
</evidence>
<feature type="domain" description="FAD/NAD(P)-binding" evidence="11">
    <location>
        <begin position="52"/>
        <end position="217"/>
    </location>
</feature>
<evidence type="ECO:0000313" key="12">
    <source>
        <dbReference type="EMBL" id="KAK4245778.1"/>
    </source>
</evidence>
<dbReference type="GO" id="GO:0005739">
    <property type="term" value="C:mitochondrion"/>
    <property type="evidence" value="ECO:0007669"/>
    <property type="project" value="UniProtKB-SubCell"/>
</dbReference>
<feature type="binding site" evidence="9">
    <location>
        <begin position="444"/>
        <end position="446"/>
    </location>
    <ligand>
        <name>FAD</name>
        <dbReference type="ChEBI" id="CHEBI:57692"/>
    </ligand>
</feature>
<dbReference type="PANTHER" id="PTHR48467">
    <property type="entry name" value="GLUTAMATE SYNTHASE 1 [NADH], CHLOROPLASTIC-LIKE"/>
    <property type="match status" value="1"/>
</dbReference>
<evidence type="ECO:0000256" key="9">
    <source>
        <dbReference type="PIRSR" id="PIRSR000362-1"/>
    </source>
</evidence>
<feature type="binding site" evidence="10">
    <location>
        <position position="444"/>
    </location>
    <ligand>
        <name>NADP(+)</name>
        <dbReference type="ChEBI" id="CHEBI:58349"/>
    </ligand>
</feature>
<dbReference type="Gene3D" id="3.50.50.60">
    <property type="entry name" value="FAD/NAD(P)-binding domain"/>
    <property type="match status" value="1"/>
</dbReference>
<evidence type="ECO:0000256" key="5">
    <source>
        <dbReference type="ARBA" id="ARBA00022857"/>
    </source>
</evidence>
<comment type="subcellular location">
    <subcellularLocation>
        <location evidence="8">Mitochondrion</location>
    </subcellularLocation>
</comment>
<comment type="similarity">
    <text evidence="2 8">Belongs to the ferredoxin--NADP reductase type 1 family.</text>
</comment>
<dbReference type="PANTHER" id="PTHR48467:SF1">
    <property type="entry name" value="GLUTAMATE SYNTHASE 1 [NADH], CHLOROPLASTIC-LIKE"/>
    <property type="match status" value="1"/>
</dbReference>
<feature type="binding site" evidence="9">
    <location>
        <position position="82"/>
    </location>
    <ligand>
        <name>FAD</name>
        <dbReference type="ChEBI" id="CHEBI:57692"/>
    </ligand>
</feature>
<keyword evidence="5 8" id="KW-0521">NADP</keyword>
<comment type="catalytic activity">
    <reaction evidence="7 8">
        <text>2 reduced [adrenodoxin] + NADP(+) + H(+) = 2 oxidized [adrenodoxin] + NADPH</text>
        <dbReference type="Rhea" id="RHEA:42312"/>
        <dbReference type="Rhea" id="RHEA-COMP:9998"/>
        <dbReference type="Rhea" id="RHEA-COMP:9999"/>
        <dbReference type="ChEBI" id="CHEBI:15378"/>
        <dbReference type="ChEBI" id="CHEBI:33737"/>
        <dbReference type="ChEBI" id="CHEBI:33738"/>
        <dbReference type="ChEBI" id="CHEBI:57783"/>
        <dbReference type="ChEBI" id="CHEBI:58349"/>
        <dbReference type="EC" id="1.18.1.6"/>
    </reaction>
</comment>
<dbReference type="PIRSF" id="PIRSF000362">
    <property type="entry name" value="FNR"/>
    <property type="match status" value="1"/>
</dbReference>
<reference evidence="12" key="2">
    <citation type="submission" date="2023-05" db="EMBL/GenBank/DDBJ databases">
        <authorList>
            <consortium name="Lawrence Berkeley National Laboratory"/>
            <person name="Steindorff A."/>
            <person name="Hensen N."/>
            <person name="Bonometti L."/>
            <person name="Westerberg I."/>
            <person name="Brannstrom I.O."/>
            <person name="Guillou S."/>
            <person name="Cros-Aarteil S."/>
            <person name="Calhoun S."/>
            <person name="Haridas S."/>
            <person name="Kuo A."/>
            <person name="Mondo S."/>
            <person name="Pangilinan J."/>
            <person name="Riley R."/>
            <person name="Labutti K."/>
            <person name="Andreopoulos B."/>
            <person name="Lipzen A."/>
            <person name="Chen C."/>
            <person name="Yanf M."/>
            <person name="Daum C."/>
            <person name="Ng V."/>
            <person name="Clum A."/>
            <person name="Ohm R."/>
            <person name="Martin F."/>
            <person name="Silar P."/>
            <person name="Natvig D."/>
            <person name="Lalanne C."/>
            <person name="Gautier V."/>
            <person name="Ament-Velasquez S.L."/>
            <person name="Kruys A."/>
            <person name="Hutchinson M.I."/>
            <person name="Powell A.J."/>
            <person name="Barry K."/>
            <person name="Miller A.N."/>
            <person name="Grigoriev I.V."/>
            <person name="Debuchy R."/>
            <person name="Gladieux P."/>
            <person name="Thoren M.H."/>
            <person name="Johannesson H."/>
        </authorList>
    </citation>
    <scope>NUCLEOTIDE SEQUENCE</scope>
    <source>
        <strain evidence="12">CBS 359.72</strain>
    </source>
</reference>
<dbReference type="AlphaFoldDB" id="A0AAN7HLH2"/>